<evidence type="ECO:0000259" key="6">
    <source>
        <dbReference type="PROSITE" id="PS51192"/>
    </source>
</evidence>
<dbReference type="PANTHER" id="PTHR47961">
    <property type="entry name" value="DNA POLYMERASE THETA, PUTATIVE (AFU_ORTHOLOGUE AFUA_1G05260)-RELATED"/>
    <property type="match status" value="1"/>
</dbReference>
<evidence type="ECO:0000256" key="5">
    <source>
        <dbReference type="SAM" id="MobiDB-lite"/>
    </source>
</evidence>
<accession>A0ABV3CIL2</accession>
<dbReference type="Gene3D" id="3.40.50.300">
    <property type="entry name" value="P-loop containing nucleotide triphosphate hydrolases"/>
    <property type="match status" value="2"/>
</dbReference>
<dbReference type="RefSeq" id="WP_358476933.1">
    <property type="nucleotide sequence ID" value="NZ_JBEZAE010000022.1"/>
</dbReference>
<dbReference type="InterPro" id="IPR027417">
    <property type="entry name" value="P-loop_NTPase"/>
</dbReference>
<dbReference type="Pfam" id="PF00270">
    <property type="entry name" value="DEAD"/>
    <property type="match status" value="1"/>
</dbReference>
<dbReference type="PROSITE" id="PS51192">
    <property type="entry name" value="HELICASE_ATP_BIND_1"/>
    <property type="match status" value="1"/>
</dbReference>
<dbReference type="Proteomes" id="UP001551329">
    <property type="component" value="Unassembled WGS sequence"/>
</dbReference>
<comment type="caution">
    <text evidence="8">The sequence shown here is derived from an EMBL/GenBank/DDBJ whole genome shotgun (WGS) entry which is preliminary data.</text>
</comment>
<evidence type="ECO:0000313" key="8">
    <source>
        <dbReference type="EMBL" id="MEU7073935.1"/>
    </source>
</evidence>
<dbReference type="InterPro" id="IPR050474">
    <property type="entry name" value="Hel308_SKI2-like"/>
</dbReference>
<feature type="domain" description="Helicase C-terminal" evidence="7">
    <location>
        <begin position="562"/>
        <end position="720"/>
    </location>
</feature>
<evidence type="ECO:0000256" key="1">
    <source>
        <dbReference type="ARBA" id="ARBA00022741"/>
    </source>
</evidence>
<keyword evidence="2" id="KW-0378">Hydrolase</keyword>
<evidence type="ECO:0000256" key="2">
    <source>
        <dbReference type="ARBA" id="ARBA00022801"/>
    </source>
</evidence>
<dbReference type="InterPro" id="IPR011545">
    <property type="entry name" value="DEAD/DEAH_box_helicase_dom"/>
</dbReference>
<dbReference type="InterPro" id="IPR001650">
    <property type="entry name" value="Helicase_C-like"/>
</dbReference>
<proteinExistence type="predicted"/>
<name>A0ABV3CIL2_9ACTN</name>
<evidence type="ECO:0000313" key="9">
    <source>
        <dbReference type="Proteomes" id="UP001551329"/>
    </source>
</evidence>
<dbReference type="PANTHER" id="PTHR47961:SF6">
    <property type="entry name" value="DNA-DIRECTED DNA POLYMERASE"/>
    <property type="match status" value="1"/>
</dbReference>
<keyword evidence="1" id="KW-0547">Nucleotide-binding</keyword>
<dbReference type="EMBL" id="JBEZAE010000022">
    <property type="protein sequence ID" value="MEU7073935.1"/>
    <property type="molecule type" value="Genomic_DNA"/>
</dbReference>
<keyword evidence="3 8" id="KW-0347">Helicase</keyword>
<feature type="compositionally biased region" description="Acidic residues" evidence="5">
    <location>
        <begin position="1359"/>
        <end position="1381"/>
    </location>
</feature>
<gene>
    <name evidence="8" type="ORF">AB0A88_27845</name>
</gene>
<keyword evidence="9" id="KW-1185">Reference proteome</keyword>
<dbReference type="InterPro" id="IPR014001">
    <property type="entry name" value="Helicase_ATP-bd"/>
</dbReference>
<reference evidence="8 9" key="1">
    <citation type="submission" date="2024-06" db="EMBL/GenBank/DDBJ databases">
        <title>The Natural Products Discovery Center: Release of the First 8490 Sequenced Strains for Exploring Actinobacteria Biosynthetic Diversity.</title>
        <authorList>
            <person name="Kalkreuter E."/>
            <person name="Kautsar S.A."/>
            <person name="Yang D."/>
            <person name="Bader C.D."/>
            <person name="Teijaro C.N."/>
            <person name="Fluegel L."/>
            <person name="Davis C.M."/>
            <person name="Simpson J.R."/>
            <person name="Lauterbach L."/>
            <person name="Steele A.D."/>
            <person name="Gui C."/>
            <person name="Meng S."/>
            <person name="Li G."/>
            <person name="Viehrig K."/>
            <person name="Ye F."/>
            <person name="Su P."/>
            <person name="Kiefer A.F."/>
            <person name="Nichols A."/>
            <person name="Cepeda A.J."/>
            <person name="Yan W."/>
            <person name="Fan B."/>
            <person name="Jiang Y."/>
            <person name="Adhikari A."/>
            <person name="Zheng C.-J."/>
            <person name="Schuster L."/>
            <person name="Cowan T.M."/>
            <person name="Smanski M.J."/>
            <person name="Chevrette M.G."/>
            <person name="De Carvalho L.P.S."/>
            <person name="Shen B."/>
        </authorList>
    </citation>
    <scope>NUCLEOTIDE SEQUENCE [LARGE SCALE GENOMIC DNA]</scope>
    <source>
        <strain evidence="8 9">NPDC045974</strain>
    </source>
</reference>
<feature type="domain" description="Helicase ATP-binding" evidence="6">
    <location>
        <begin position="261"/>
        <end position="435"/>
    </location>
</feature>
<dbReference type="SUPFAM" id="SSF52540">
    <property type="entry name" value="P-loop containing nucleoside triphosphate hydrolases"/>
    <property type="match status" value="1"/>
</dbReference>
<sequence length="1444" mass="158676">MNEHWADIPLGRGGGFPRTARERYGKDEDWVRRWSCYAQIMSIAAEHWGERADIYEEMGDPHLRIYQDLVSTELLAPSPRELGRFLYDSIIQPVLTELYEDDEAPPLDGAGRQHRNKSREAICAWYWAVESHRSWKEAARKWQSAIRQPSRELSQPERTIKERMWAGGLADPEAFPPYSAAGLRLITERLDEALRQYRRAPAVVTDLLDQLLPASVAEKVRRGTAELALSRAQYPPSVLENLGIDEEGHTDLMAAALPRLLECITQQESMLLLGPTSSGKSRVGRIAVCHAITRARRRHGRAVVLMPTKALVSQAVEEWAEFLAGTEFEHWRIVPGSRDYPHNDEAIARGEFDVAVIIPEKLAGLMAGGMTLDGCDLVVVDELQNLADRDRGPRLEMLLTTIRASYQMPILGLSATLTEAAAEDVREWLKISPHAVVRVTRRPVPLNVIVRDDRKVSERRAEYDEPEKYAQDVGIVLRQWRADPVLKAHLNTNTGRLYERALAVAVGLLKEDRRDIRSVLCFVGSRQDAQRLAEVAQALLDRDPGMGRVAPAANPFDGRFGTLDKKDADLRHRSFNRFPQTSVRDSVEKSLRTGVGYHSARLEQGLRSVVEKAFRDGLIRLLFATDTLKLGINLPADAVVVGSLTTPTGGRKSEVLNRDTVAQRLGRAGRLGLGTGPSPRGHGFLVIPHPIPKKSAVDFQLEELLGLSGRMKPLYEGEPEIDRALRALGDVDAVYGHYIDYTSVGATIASQVDDRWFATELLHWAVQQRFPFTRSDLVRRLEALYSASLGAVRNAPPPDADTVVGMLEQGRLIGPFPGRAKDAGDGQPESWVVTGLGRAISTSGLPFADARIVEQLVAEATHGAGDLTLLWIAARSQHVKDTMSWLSVVPAAADDEREREQRVRVLHLASVLVASDPEERRRRAFQLAESTFVASLGDRDLIGRGVVADQLRQLTSGPAENPGLDDITALLRACVMVLWMSGCPLLDIASAIETNTRVGSARVQGPREVAVHAADVRNLGENASYLFDAARELSGVRPQNAGFRRFEALSEAVELGMPSVLGPLVRLPLPTTHRERIVHLVPYLPAITAKGVDHIGDVVDHYLARPKRRPKNLRDAQKIYDFTLSEEERAEIRRMLDAQEQTRRRGLRLAPAFGRFRVPGHTNYQFAEALDRLSRGDADGAPDEVATLLEAFGLMPEKDQLTGTLTVTSPRDPALTRRIAVHTGDFGVRQLVDARGREEIVIACGAVTDGVRRAFPSSSHNPVVVQPAILLEALGRVMQLAHVDGLIADPAAAPAKDDSAVQQHLSGVGGFGEVEAEYEAEAVVEAVVEAEVKVEGWEAAVSVSAEGSGVEDEAFEWEFEDDGEDGEGEGDEDDEDDDGGWDDLSPTVGTEEGMSAVGHRLLKLLTAAPPVLGRSELNRLVAGLRVAAPPEDDSLDPLAGGEVR</sequence>
<keyword evidence="4" id="KW-0067">ATP-binding</keyword>
<dbReference type="PROSITE" id="PS51194">
    <property type="entry name" value="HELICASE_CTER"/>
    <property type="match status" value="1"/>
</dbReference>
<dbReference type="GO" id="GO:0004386">
    <property type="term" value="F:helicase activity"/>
    <property type="evidence" value="ECO:0007669"/>
    <property type="project" value="UniProtKB-KW"/>
</dbReference>
<organism evidence="8 9">
    <name type="scientific">Streptomyces narbonensis</name>
    <dbReference type="NCBI Taxonomy" id="67333"/>
    <lineage>
        <taxon>Bacteria</taxon>
        <taxon>Bacillati</taxon>
        <taxon>Actinomycetota</taxon>
        <taxon>Actinomycetes</taxon>
        <taxon>Kitasatosporales</taxon>
        <taxon>Streptomycetaceae</taxon>
        <taxon>Streptomyces</taxon>
    </lineage>
</organism>
<evidence type="ECO:0000256" key="3">
    <source>
        <dbReference type="ARBA" id="ARBA00022806"/>
    </source>
</evidence>
<dbReference type="SMART" id="SM00490">
    <property type="entry name" value="HELICc"/>
    <property type="match status" value="1"/>
</dbReference>
<evidence type="ECO:0000259" key="7">
    <source>
        <dbReference type="PROSITE" id="PS51194"/>
    </source>
</evidence>
<feature type="region of interest" description="Disordered" evidence="5">
    <location>
        <begin position="1359"/>
        <end position="1393"/>
    </location>
</feature>
<protein>
    <submittedName>
        <fullName evidence="8">DEAD/DEAH box helicase</fullName>
    </submittedName>
</protein>
<dbReference type="Pfam" id="PF00271">
    <property type="entry name" value="Helicase_C"/>
    <property type="match status" value="1"/>
</dbReference>
<evidence type="ECO:0000256" key="4">
    <source>
        <dbReference type="ARBA" id="ARBA00022840"/>
    </source>
</evidence>
<dbReference type="SMART" id="SM00487">
    <property type="entry name" value="DEXDc"/>
    <property type="match status" value="1"/>
</dbReference>